<dbReference type="Gene3D" id="1.10.3720.10">
    <property type="entry name" value="MetI-like"/>
    <property type="match status" value="1"/>
</dbReference>
<proteinExistence type="predicted"/>
<protein>
    <recommendedName>
        <fullName evidence="6">ABC transmembrane type-1 domain-containing protein</fullName>
    </recommendedName>
</protein>
<feature type="transmembrane region" description="Helical" evidence="5">
    <location>
        <begin position="89"/>
        <end position="109"/>
    </location>
</feature>
<feature type="transmembrane region" description="Helical" evidence="5">
    <location>
        <begin position="150"/>
        <end position="168"/>
    </location>
</feature>
<dbReference type="EMBL" id="LAZR01035607">
    <property type="protein sequence ID" value="KKL27068.1"/>
    <property type="molecule type" value="Genomic_DNA"/>
</dbReference>
<dbReference type="AlphaFoldDB" id="A0A0F9ETA0"/>
<dbReference type="PROSITE" id="PS50928">
    <property type="entry name" value="ABC_TM1"/>
    <property type="match status" value="1"/>
</dbReference>
<dbReference type="InterPro" id="IPR052730">
    <property type="entry name" value="Sugar_ABC_transporter"/>
</dbReference>
<keyword evidence="2 5" id="KW-0812">Transmembrane</keyword>
<dbReference type="SUPFAM" id="SSF161098">
    <property type="entry name" value="MetI-like"/>
    <property type="match status" value="1"/>
</dbReference>
<dbReference type="CDD" id="cd06261">
    <property type="entry name" value="TM_PBP2"/>
    <property type="match status" value="1"/>
</dbReference>
<organism evidence="7">
    <name type="scientific">marine sediment metagenome</name>
    <dbReference type="NCBI Taxonomy" id="412755"/>
    <lineage>
        <taxon>unclassified sequences</taxon>
        <taxon>metagenomes</taxon>
        <taxon>ecological metagenomes</taxon>
    </lineage>
</organism>
<dbReference type="GO" id="GO:0016020">
    <property type="term" value="C:membrane"/>
    <property type="evidence" value="ECO:0007669"/>
    <property type="project" value="UniProtKB-SubCell"/>
</dbReference>
<evidence type="ECO:0000256" key="2">
    <source>
        <dbReference type="ARBA" id="ARBA00022692"/>
    </source>
</evidence>
<dbReference type="PANTHER" id="PTHR43759">
    <property type="entry name" value="TREHALOSE TRANSPORT SYSTEM PERMEASE PROTEIN SUGA"/>
    <property type="match status" value="1"/>
</dbReference>
<evidence type="ECO:0000256" key="5">
    <source>
        <dbReference type="SAM" id="Phobius"/>
    </source>
</evidence>
<evidence type="ECO:0000256" key="1">
    <source>
        <dbReference type="ARBA" id="ARBA00004141"/>
    </source>
</evidence>
<dbReference type="GO" id="GO:0055085">
    <property type="term" value="P:transmembrane transport"/>
    <property type="evidence" value="ECO:0007669"/>
    <property type="project" value="InterPro"/>
</dbReference>
<dbReference type="PANTHER" id="PTHR43759:SF1">
    <property type="entry name" value="GLUCOSE IMPORT SYSTEM PERMEASE PROTEIN GLCT"/>
    <property type="match status" value="1"/>
</dbReference>
<evidence type="ECO:0000256" key="3">
    <source>
        <dbReference type="ARBA" id="ARBA00022989"/>
    </source>
</evidence>
<dbReference type="InterPro" id="IPR035906">
    <property type="entry name" value="MetI-like_sf"/>
</dbReference>
<feature type="transmembrane region" description="Helical" evidence="5">
    <location>
        <begin position="121"/>
        <end position="144"/>
    </location>
</feature>
<keyword evidence="3 5" id="KW-1133">Transmembrane helix</keyword>
<feature type="non-terminal residue" evidence="7">
    <location>
        <position position="1"/>
    </location>
</feature>
<name>A0A0F9ETA0_9ZZZZ</name>
<evidence type="ECO:0000256" key="4">
    <source>
        <dbReference type="ARBA" id="ARBA00023136"/>
    </source>
</evidence>
<comment type="subcellular location">
    <subcellularLocation>
        <location evidence="1">Membrane</location>
        <topology evidence="1">Multi-pass membrane protein</topology>
    </subcellularLocation>
</comment>
<sequence>ITPMLISTVLSGIIFRLELNPQFGVITYYLKFIGGPENLLDTKHALITVMLIDVWQWTSFIFLISFAGLKSLPVEPFEAARVYGAKPWQTFWKVTLPLLKPVLMIAVIFRMMDAFKAFDHIYILTAGGPNFATTTFSVLAYNYAYTKDHFGMASAMAIIMLIVVILITKRMLKLARWH</sequence>
<dbReference type="InterPro" id="IPR000515">
    <property type="entry name" value="MetI-like"/>
</dbReference>
<dbReference type="Pfam" id="PF00528">
    <property type="entry name" value="BPD_transp_1"/>
    <property type="match status" value="1"/>
</dbReference>
<feature type="domain" description="ABC transmembrane type-1" evidence="6">
    <location>
        <begin position="1"/>
        <end position="171"/>
    </location>
</feature>
<reference evidence="7" key="1">
    <citation type="journal article" date="2015" name="Nature">
        <title>Complex archaea that bridge the gap between prokaryotes and eukaryotes.</title>
        <authorList>
            <person name="Spang A."/>
            <person name="Saw J.H."/>
            <person name="Jorgensen S.L."/>
            <person name="Zaremba-Niedzwiedzka K."/>
            <person name="Martijn J."/>
            <person name="Lind A.E."/>
            <person name="van Eijk R."/>
            <person name="Schleper C."/>
            <person name="Guy L."/>
            <person name="Ettema T.J."/>
        </authorList>
    </citation>
    <scope>NUCLEOTIDE SEQUENCE</scope>
</reference>
<accession>A0A0F9ETA0</accession>
<evidence type="ECO:0000313" key="7">
    <source>
        <dbReference type="EMBL" id="KKL27068.1"/>
    </source>
</evidence>
<keyword evidence="4 5" id="KW-0472">Membrane</keyword>
<feature type="transmembrane region" description="Helical" evidence="5">
    <location>
        <begin position="45"/>
        <end position="69"/>
    </location>
</feature>
<gene>
    <name evidence="7" type="ORF">LCGC14_2388870</name>
</gene>
<evidence type="ECO:0000259" key="6">
    <source>
        <dbReference type="PROSITE" id="PS50928"/>
    </source>
</evidence>
<comment type="caution">
    <text evidence="7">The sequence shown here is derived from an EMBL/GenBank/DDBJ whole genome shotgun (WGS) entry which is preliminary data.</text>
</comment>